<keyword evidence="19" id="KW-1185">Reference proteome</keyword>
<feature type="region of interest" description="Disordered" evidence="12">
    <location>
        <begin position="1681"/>
        <end position="1758"/>
    </location>
</feature>
<feature type="domain" description="UGGT thioredoxin-like" evidence="14">
    <location>
        <begin position="382"/>
        <end position="505"/>
    </location>
</feature>
<evidence type="ECO:0000256" key="9">
    <source>
        <dbReference type="ARBA" id="ARBA00023180"/>
    </source>
</evidence>
<dbReference type="Pfam" id="PF18403">
    <property type="entry name" value="Thioredoxin_15"/>
    <property type="match status" value="1"/>
</dbReference>
<dbReference type="Pfam" id="PF18401">
    <property type="entry name" value="Thioredoxin_13"/>
    <property type="match status" value="1"/>
</dbReference>
<dbReference type="Pfam" id="PF06427">
    <property type="entry name" value="UDP-g_GGTase"/>
    <property type="match status" value="1"/>
</dbReference>
<dbReference type="InterPro" id="IPR009448">
    <property type="entry name" value="UDP-g_GGtrans"/>
</dbReference>
<dbReference type="GO" id="GO:0016757">
    <property type="term" value="F:glycosyltransferase activity"/>
    <property type="evidence" value="ECO:0007669"/>
    <property type="project" value="UniProtKB-KW"/>
</dbReference>
<dbReference type="Gene3D" id="3.90.550.10">
    <property type="entry name" value="Spore Coat Polysaccharide Biosynthesis Protein SpsA, Chain A"/>
    <property type="match status" value="1"/>
</dbReference>
<comment type="cofactor">
    <cofactor evidence="1">
        <name>Ca(2+)</name>
        <dbReference type="ChEBI" id="CHEBI:29108"/>
    </cofactor>
</comment>
<dbReference type="Pfam" id="PF18400">
    <property type="entry name" value="Thioredoxin_12"/>
    <property type="match status" value="1"/>
</dbReference>
<dbReference type="GO" id="GO:0005788">
    <property type="term" value="C:endoplasmic reticulum lumen"/>
    <property type="evidence" value="ECO:0007669"/>
    <property type="project" value="UniProtKB-SubCell"/>
</dbReference>
<evidence type="ECO:0000256" key="3">
    <source>
        <dbReference type="ARBA" id="ARBA00004922"/>
    </source>
</evidence>
<feature type="domain" description="UGGT thioredoxin-like" evidence="15">
    <location>
        <begin position="533"/>
        <end position="782"/>
    </location>
</feature>
<evidence type="ECO:0000259" key="14">
    <source>
        <dbReference type="Pfam" id="PF18401"/>
    </source>
</evidence>
<feature type="domain" description="UGGT thioredoxin-like" evidence="13">
    <location>
        <begin position="80"/>
        <end position="310"/>
    </location>
</feature>
<organism evidence="18 19">
    <name type="scientific">Heterodera trifolii</name>
    <dbReference type="NCBI Taxonomy" id="157864"/>
    <lineage>
        <taxon>Eukaryota</taxon>
        <taxon>Metazoa</taxon>
        <taxon>Ecdysozoa</taxon>
        <taxon>Nematoda</taxon>
        <taxon>Chromadorea</taxon>
        <taxon>Rhabditida</taxon>
        <taxon>Tylenchina</taxon>
        <taxon>Tylenchomorpha</taxon>
        <taxon>Tylenchoidea</taxon>
        <taxon>Heteroderidae</taxon>
        <taxon>Heteroderinae</taxon>
        <taxon>Heterodera</taxon>
    </lineage>
</organism>
<sequence length="1758" mass="194801">MENRRHHRPQQKASSPQIVFPIPISPFSSWRLPQILLLLLLATFLGHANAIADAGPSTTASSAMGSKLVTASLDANWAHTSLVAETSEFFASADNSAFWRFIDALLDEQLHSGNGTGTTVTSTAKTVTTPEAELDMALASAAAAAQLRNDDDSDADRQSDEGGGGELQMLRFALALRLHSPRVHLHRQIARDVLRRDGAGEAAPAQFKHFYEINGAVGFDVAQLDGLSTDALIDGAKQRHPSVVYSVDHVYPATNGGADSAGVAAVVAVLYADIGSPDANFRALHRRFAQLATDGHLVYVLRHFDQNDQKAVPAPVSLSGYGVELAIKSTEYKAIDDSNDQKTGGDVPAQNLHGFNFSLLREKYAHLRDNLRQFQLHLAELDELSPLKQWEIADIDLQAAQRVMDASPEEALVQLTDLSQNFPIRARSLVQTKVRQSFRDEVAQNQKRWAEQMDMSEGESALFLNGIPIAMGEDVERLDMVQLFNTMRQEQRLAQAFAQMGLRRDYQPILHLMDLSEEKPGAYALDYREANPEWLNNLDKDKQYSEWGNSVRLLLQPYFPGMMRPIARNLFTLVCVLEPGLPASWPLFRMAHSLFLHQVPLRIGFVFVLNDSSTVNGLNDLGHAIHNVYQFVKMDKGPAGALLFLKKMLDQIASPTGSAATDKMVADVHAYFLRHHTDQEVADVFGPDSDYAGGGTDGTRTDGTAFFRRSGLQRLPALLVNGVPLDSALLQSDDRMEEGIMVAVMRQTGALQRAVMTGKLTDRENVQNWVLSQPDVLPRLNGRLLGGTKGGAAPSTKSMGGGSGGAPPLYTSEQCATGAESGKGTTTEQRTACVLATLRYLQRADESAAALPCWLTVWTVADLDTADGRKLVANALKGMKKSNAMRLAVLHNGKADPSSSNSVSVLIDALLHGLSSTAAKQSLNKLFAADQQQLMDEVHRNGPESVLDKISGHGVNLDHVRSELKNAAQRLRAQAQFARSDIGLAQGQRAVLVNGQLHGPLDADEQLEPEDFVLLERLAEKRGAKAVAALVHQWKSEGREGIVSADSAGTVFRILSAVNAHAVRRRRQTVNNEVEYESAMTLLADLEDERRPVLEFSAIVAPLSRAAQKLAPLLRTLLQVVNADLRLAMNPKQRLSELPLKRFYRYVLRAEPAFDAAGSVVPNVAQFRELPQQQLLTLNLIVPDPWMVQPMRAEHDLDNIRVASASKDIVAVFQLRHILLDGHCFEDPSGNPPRGLQFVLGTRAEPALFDTIVMANLGYFQLKAGPGAWILRLRDGRSKQIYALKSSVDAENIGIFGQTEASANGGGEGGGEDEVEELHVLVDSFSGRTIRVRVEKRKGMERKSLLSEEKDQKQQQATGAEDGTDAVDELDEEEAEEDEDNSIWSNLAPKKVVKKLSSKLMGTGQSYDRINIFSLASGHLYERFLRIMMLSVLKNTKHPVKFWLLNNYLSPQFRESLPVMASHYGFDYQLIEYKWPSWLHQQTEKQRVMWGYKILFLDVLFPLDVKKIIFVDADQIVRTDLMQLMEHDLEGAPYGYTPFCDSRKSMDGFRFWRSGYWAQHLAGRKYHISALYVVDLVKFRQIAAGDRLRGQYQGLSSDPNSLSNLDQDLPNNMIHQVRIHSLPQEWLWCETWCDDVSKDSAKTIDLCNNPLTKEPKLDSAVRIVSEWTELDNEIKRLLTSSSNNRSGVGKPQDDQTTFGDDEKHEELEHAKTEQVVGRDGGRRKTSDERHRRLTAGARRAPANQSTACGSRADFFRSP</sequence>
<dbReference type="Pfam" id="PF18404">
    <property type="entry name" value="Glyco_transf_24"/>
    <property type="match status" value="1"/>
</dbReference>
<comment type="function">
    <text evidence="10">Recognizes glycoproteins with minor folding defects. Reglucosylates single N-glycans near the misfolded part of the protein, thus providing quality control for protein folding in the endoplasmic reticulum. Reglucosylated proteins are recognized by calreticulin for recycling to the endoplasmic reticulum and refolding or degradation.</text>
</comment>
<feature type="domain" description="UDP-glucose:glycoprotein glucosyltransferase thioredoxin-like" evidence="16">
    <location>
        <begin position="828"/>
        <end position="1040"/>
    </location>
</feature>
<accession>A0ABD2HY32</accession>
<gene>
    <name evidence="18" type="ORF">niasHT_031837</name>
</gene>
<evidence type="ECO:0000259" key="17">
    <source>
        <dbReference type="Pfam" id="PF18404"/>
    </source>
</evidence>
<dbReference type="PANTHER" id="PTHR11226:SF0">
    <property type="entry name" value="UDP-GLUCOSE:GLYCOPROTEIN GLUCOSYLTRANSFERASE"/>
    <property type="match status" value="1"/>
</dbReference>
<comment type="similarity">
    <text evidence="4">Belongs to the glycosyltransferase 8 family.</text>
</comment>
<comment type="pathway">
    <text evidence="3">Protein modification; protein glycosylation.</text>
</comment>
<evidence type="ECO:0000256" key="6">
    <source>
        <dbReference type="ARBA" id="ARBA00022679"/>
    </source>
</evidence>
<evidence type="ECO:0000256" key="1">
    <source>
        <dbReference type="ARBA" id="ARBA00001913"/>
    </source>
</evidence>
<evidence type="ECO:0008006" key="20">
    <source>
        <dbReference type="Google" id="ProtNLM"/>
    </source>
</evidence>
<comment type="caution">
    <text evidence="18">The sequence shown here is derived from an EMBL/GenBank/DDBJ whole genome shotgun (WGS) entry which is preliminary data.</text>
</comment>
<keyword evidence="9" id="KW-0325">Glycoprotein</keyword>
<evidence type="ECO:0000256" key="4">
    <source>
        <dbReference type="ARBA" id="ARBA00006351"/>
    </source>
</evidence>
<dbReference type="InterPro" id="IPR040525">
    <property type="entry name" value="UGGT_TRXL_4"/>
</dbReference>
<dbReference type="InterPro" id="IPR040693">
    <property type="entry name" value="UGGT_TRXL_1"/>
</dbReference>
<evidence type="ECO:0000256" key="7">
    <source>
        <dbReference type="ARBA" id="ARBA00022729"/>
    </source>
</evidence>
<dbReference type="CDD" id="cd06432">
    <property type="entry name" value="GT8_HUGT1_C_like"/>
    <property type="match status" value="1"/>
</dbReference>
<dbReference type="FunFam" id="3.90.550.10:FF:000004">
    <property type="entry name" value="UDP-glucose glycoprotein glucosyltransferase 1"/>
    <property type="match status" value="1"/>
</dbReference>
<evidence type="ECO:0000256" key="8">
    <source>
        <dbReference type="ARBA" id="ARBA00022824"/>
    </source>
</evidence>
<evidence type="ECO:0000256" key="12">
    <source>
        <dbReference type="SAM" id="MobiDB-lite"/>
    </source>
</evidence>
<dbReference type="Proteomes" id="UP001620626">
    <property type="component" value="Unassembled WGS sequence"/>
</dbReference>
<reference evidence="18 19" key="1">
    <citation type="submission" date="2024-10" db="EMBL/GenBank/DDBJ databases">
        <authorList>
            <person name="Kim D."/>
        </authorList>
    </citation>
    <scope>NUCLEOTIDE SEQUENCE [LARGE SCALE GENOMIC DNA]</scope>
    <source>
        <strain evidence="18">BH-2024</strain>
    </source>
</reference>
<dbReference type="InterPro" id="IPR040694">
    <property type="entry name" value="UGGT_TRXL_2"/>
</dbReference>
<keyword evidence="7" id="KW-0732">Signal</keyword>
<feature type="region of interest" description="Disordered" evidence="12">
    <location>
        <begin position="786"/>
        <end position="827"/>
    </location>
</feature>
<evidence type="ECO:0000256" key="5">
    <source>
        <dbReference type="ARBA" id="ARBA00022676"/>
    </source>
</evidence>
<dbReference type="InterPro" id="IPR040497">
    <property type="entry name" value="Glyco_transf_24"/>
</dbReference>
<keyword evidence="6" id="KW-0808">Transferase</keyword>
<protein>
    <recommendedName>
        <fullName evidence="20">UDP-glucose:glycoprotein glucosyltransferase</fullName>
    </recommendedName>
</protein>
<evidence type="ECO:0000256" key="10">
    <source>
        <dbReference type="ARBA" id="ARBA00045874"/>
    </source>
</evidence>
<dbReference type="EMBL" id="JBICBT010001358">
    <property type="protein sequence ID" value="KAL3071473.1"/>
    <property type="molecule type" value="Genomic_DNA"/>
</dbReference>
<feature type="compositionally biased region" description="Basic and acidic residues" evidence="12">
    <location>
        <begin position="1719"/>
        <end position="1730"/>
    </location>
</feature>
<name>A0ABD2HY32_9BILA</name>
<evidence type="ECO:0000313" key="18">
    <source>
        <dbReference type="EMBL" id="KAL3071473.1"/>
    </source>
</evidence>
<proteinExistence type="inferred from homology"/>
<dbReference type="PANTHER" id="PTHR11226">
    <property type="entry name" value="UDP-GLUCOSE GLYCOPROTEIN:GLUCOSYLTRANSFERASE"/>
    <property type="match status" value="1"/>
</dbReference>
<evidence type="ECO:0000259" key="15">
    <source>
        <dbReference type="Pfam" id="PF18402"/>
    </source>
</evidence>
<evidence type="ECO:0000313" key="19">
    <source>
        <dbReference type="Proteomes" id="UP001620626"/>
    </source>
</evidence>
<dbReference type="SUPFAM" id="SSF53448">
    <property type="entry name" value="Nucleotide-diphospho-sugar transferases"/>
    <property type="match status" value="1"/>
</dbReference>
<comment type="catalytic activity">
    <reaction evidence="11">
        <text>N(4)-(alpha-D-Man-(1-&gt;2)-alpha-D-Man-(1-&gt;2)-alpha-D-Man-(1-&gt;3)-[alpha-D-Man-(1-&gt;2)-alpha-D-Man-(1-&gt;3)-[alpha-D-Man-(1-&gt;2)-alpha-D-Man-(1-&gt;6)]-alpha-D-Man-(1-&gt;6)]-beta-D-Man-(1-&gt;4)-beta-D-GlcNAc-(1-&gt;4)-beta-D-GlcNAc)-L-asparaginyl-[protein] (N-glucan mannose isomer 9A1,2,3B1,2,3) + UDP-alpha-D-glucose = N(4)-(alpha-D-Glc-(1-&gt;3)-alpha-D-Man-(1-&gt;2)-alpha-D-Man-(1-&gt;2)-alpha-D-Man-(1-&gt;3)-[alpha-D-Man-(1-&gt;2)-alpha-D-Man-(1-&gt;3)-[alpha-D-Man-(1-&gt;2)-alpha-D-Man-(1-&gt;6)]-alpha-D-Man-(1-&gt;6)]-beta-D-Man-(1-&gt;4)-beta-D-GlcNAc-(1-&gt;4)-beta-D-GlcNAc)-L-asparaginyl-[protein] + UDP + H(+)</text>
        <dbReference type="Rhea" id="RHEA:61304"/>
        <dbReference type="Rhea" id="RHEA-COMP:14356"/>
        <dbReference type="Rhea" id="RHEA-COMP:14357"/>
        <dbReference type="ChEBI" id="CHEBI:15378"/>
        <dbReference type="ChEBI" id="CHEBI:58223"/>
        <dbReference type="ChEBI" id="CHEBI:58885"/>
        <dbReference type="ChEBI" id="CHEBI:59080"/>
        <dbReference type="ChEBI" id="CHEBI:139493"/>
    </reaction>
</comment>
<evidence type="ECO:0000256" key="2">
    <source>
        <dbReference type="ARBA" id="ARBA00004319"/>
    </source>
</evidence>
<evidence type="ECO:0000259" key="16">
    <source>
        <dbReference type="Pfam" id="PF18403"/>
    </source>
</evidence>
<comment type="subcellular location">
    <subcellularLocation>
        <location evidence="2">Endoplasmic reticulum lumen</location>
    </subcellularLocation>
</comment>
<keyword evidence="8" id="KW-0256">Endoplasmic reticulum</keyword>
<dbReference type="InterPro" id="IPR029044">
    <property type="entry name" value="Nucleotide-diphossugar_trans"/>
</dbReference>
<feature type="domain" description="Glucosyltransferase 24 catalytic" evidence="17">
    <location>
        <begin position="1410"/>
        <end position="1677"/>
    </location>
</feature>
<feature type="compositionally biased region" description="Basic and acidic residues" evidence="12">
    <location>
        <begin position="1342"/>
        <end position="1353"/>
    </location>
</feature>
<dbReference type="InterPro" id="IPR040692">
    <property type="entry name" value="UGGT_TRXL_3"/>
</dbReference>
<keyword evidence="5" id="KW-0328">Glycosyltransferase</keyword>
<feature type="region of interest" description="Disordered" evidence="12">
    <location>
        <begin position="1342"/>
        <end position="1383"/>
    </location>
</feature>
<dbReference type="GO" id="GO:1901135">
    <property type="term" value="P:carbohydrate derivative metabolic process"/>
    <property type="evidence" value="ECO:0007669"/>
    <property type="project" value="UniProtKB-ARBA"/>
</dbReference>
<feature type="compositionally biased region" description="Basic and acidic residues" evidence="12">
    <location>
        <begin position="1700"/>
        <end position="1712"/>
    </location>
</feature>
<feature type="compositionally biased region" description="Acidic residues" evidence="12">
    <location>
        <begin position="1362"/>
        <end position="1381"/>
    </location>
</feature>
<evidence type="ECO:0000256" key="11">
    <source>
        <dbReference type="ARBA" id="ARBA00048456"/>
    </source>
</evidence>
<evidence type="ECO:0000259" key="13">
    <source>
        <dbReference type="Pfam" id="PF18400"/>
    </source>
</evidence>
<dbReference type="Pfam" id="PF18402">
    <property type="entry name" value="Thioredoxin_14"/>
    <property type="match status" value="1"/>
</dbReference>